<dbReference type="PANTHER" id="PTHR30344">
    <property type="entry name" value="6-PHOSPHOGLUCONOLACTONASE-RELATED"/>
    <property type="match status" value="1"/>
</dbReference>
<name>I3CB48_9FLAO</name>
<dbReference type="GO" id="GO:0017057">
    <property type="term" value="F:6-phosphogluconolactonase activity"/>
    <property type="evidence" value="ECO:0007669"/>
    <property type="project" value="TreeGrafter"/>
</dbReference>
<dbReference type="Gene3D" id="2.130.10.10">
    <property type="entry name" value="YVTN repeat-like/Quinoprotein amine dehydrogenase"/>
    <property type="match status" value="1"/>
</dbReference>
<dbReference type="InterPro" id="IPR019405">
    <property type="entry name" value="Lactonase_7-beta_prop"/>
</dbReference>
<dbReference type="HOGENOM" id="CLU_038716_5_1_10"/>
<dbReference type="STRING" id="926559.JoomaDRAFT_3913"/>
<proteinExistence type="inferred from homology"/>
<dbReference type="GO" id="GO:0005829">
    <property type="term" value="C:cytosol"/>
    <property type="evidence" value="ECO:0007669"/>
    <property type="project" value="TreeGrafter"/>
</dbReference>
<dbReference type="AlphaFoldDB" id="I3CB48"/>
<comment type="similarity">
    <text evidence="1">Belongs to the cycloisomerase 2 family.</text>
</comment>
<evidence type="ECO:0000256" key="1">
    <source>
        <dbReference type="ARBA" id="ARBA00005564"/>
    </source>
</evidence>
<protein>
    <submittedName>
        <fullName evidence="3">3-carboxymuconate cyclase</fullName>
    </submittedName>
</protein>
<dbReference type="Pfam" id="PF10282">
    <property type="entry name" value="Lactonase"/>
    <property type="match status" value="1"/>
</dbReference>
<dbReference type="InterPro" id="IPR015943">
    <property type="entry name" value="WD40/YVTN_repeat-like_dom_sf"/>
</dbReference>
<sequence>MKLLKIALVIVLLASCKDKVEKKENMTAADSHSKIEEKKEQNSPFYVGTYTNGESEGIYEYSLAEDGKLSKEKLVAKTENPSYLNFSADKKYLIAANELTEGKVSSFKILKDTLEFINKQSSGGMHPCFVVSNDEGFVLAANYSSGSVGLLKLKEDGSLTELLDVHQHKGKGANKRQDGPHAHSVWLQPTQNDVIEVDLGTNELWFSKLNSETNKIEPKSNEKLAIAKGAGPRHMAFHPSGKWAYVFGELNNTITVLAINEAGEFKVESTISTLPEDFKEENTGADIHISSDGKFLYASNRGHNSIVIFKVKDDGNLEVIGHESVRGEGPRNFSLSPDEKFLLVANQYTNNIISFKRDINNGLLTYVDEIKAATPVCILFK</sequence>
<dbReference type="PANTHER" id="PTHR30344:SF1">
    <property type="entry name" value="6-PHOSPHOGLUCONOLACTONASE"/>
    <property type="match status" value="1"/>
</dbReference>
<dbReference type="PROSITE" id="PS51257">
    <property type="entry name" value="PROKAR_LIPOPROTEIN"/>
    <property type="match status" value="1"/>
</dbReference>
<keyword evidence="4" id="KW-1185">Reference proteome</keyword>
<dbReference type="SUPFAM" id="SSF51004">
    <property type="entry name" value="C-terminal (heme d1) domain of cytochrome cd1-nitrite reductase"/>
    <property type="match status" value="1"/>
</dbReference>
<dbReference type="OrthoDB" id="9790815at2"/>
<dbReference type="GO" id="GO:0006006">
    <property type="term" value="P:glucose metabolic process"/>
    <property type="evidence" value="ECO:0007669"/>
    <property type="project" value="UniProtKB-KW"/>
</dbReference>
<organism evidence="3 4">
    <name type="scientific">Galbibacter orientalis DSM 19592</name>
    <dbReference type="NCBI Taxonomy" id="926559"/>
    <lineage>
        <taxon>Bacteria</taxon>
        <taxon>Pseudomonadati</taxon>
        <taxon>Bacteroidota</taxon>
        <taxon>Flavobacteriia</taxon>
        <taxon>Flavobacteriales</taxon>
        <taxon>Flavobacteriaceae</taxon>
        <taxon>Galbibacter</taxon>
    </lineage>
</organism>
<dbReference type="InterPro" id="IPR011048">
    <property type="entry name" value="Haem_d1_sf"/>
</dbReference>
<accession>I3CB48</accession>
<dbReference type="InterPro" id="IPR050282">
    <property type="entry name" value="Cycloisomerase_2"/>
</dbReference>
<evidence type="ECO:0000313" key="3">
    <source>
        <dbReference type="EMBL" id="EIJ40841.1"/>
    </source>
</evidence>
<dbReference type="Proteomes" id="UP000004690">
    <property type="component" value="Unassembled WGS sequence"/>
</dbReference>
<evidence type="ECO:0000313" key="4">
    <source>
        <dbReference type="Proteomes" id="UP000004690"/>
    </source>
</evidence>
<keyword evidence="2" id="KW-0313">Glucose metabolism</keyword>
<dbReference type="EMBL" id="JH651379">
    <property type="protein sequence ID" value="EIJ40841.1"/>
    <property type="molecule type" value="Genomic_DNA"/>
</dbReference>
<dbReference type="RefSeq" id="WP_008615463.1">
    <property type="nucleotide sequence ID" value="NZ_JH651379.1"/>
</dbReference>
<keyword evidence="2" id="KW-0119">Carbohydrate metabolism</keyword>
<dbReference type="eggNOG" id="COG2706">
    <property type="taxonomic scope" value="Bacteria"/>
</dbReference>
<gene>
    <name evidence="3" type="ORF">JoomaDRAFT_3913</name>
</gene>
<evidence type="ECO:0000256" key="2">
    <source>
        <dbReference type="ARBA" id="ARBA00022526"/>
    </source>
</evidence>
<reference evidence="3 4" key="1">
    <citation type="submission" date="2012-02" db="EMBL/GenBank/DDBJ databases">
        <title>Improved High-Quality Draft genome of Joostella marina DSM 19592.</title>
        <authorList>
            <consortium name="US DOE Joint Genome Institute (JGI-PGF)"/>
            <person name="Lucas S."/>
            <person name="Copeland A."/>
            <person name="Lapidus A."/>
            <person name="Bruce D."/>
            <person name="Goodwin L."/>
            <person name="Pitluck S."/>
            <person name="Peters L."/>
            <person name="Chertkov O."/>
            <person name="Ovchinnikova G."/>
            <person name="Kyrpides N."/>
            <person name="Mavromatis K."/>
            <person name="Detter J.C."/>
            <person name="Han C."/>
            <person name="Land M."/>
            <person name="Hauser L."/>
            <person name="Markowitz V."/>
            <person name="Cheng J.-F."/>
            <person name="Hugenholtz P."/>
            <person name="Woyke T."/>
            <person name="Wu D."/>
            <person name="Tindall B."/>
            <person name="Brambilla E."/>
            <person name="Klenk H.-P."/>
            <person name="Eisen J.A."/>
        </authorList>
    </citation>
    <scope>NUCLEOTIDE SEQUENCE [LARGE SCALE GENOMIC DNA]</scope>
    <source>
        <strain evidence="3 4">DSM 19592</strain>
    </source>
</reference>